<dbReference type="InterPro" id="IPR010604">
    <property type="entry name" value="Plant_AUG7"/>
</dbReference>
<gene>
    <name evidence="1" type="ORF">BC936DRAFT_148248</name>
</gene>
<evidence type="ECO:0000313" key="1">
    <source>
        <dbReference type="EMBL" id="RUP45381.1"/>
    </source>
</evidence>
<dbReference type="GO" id="GO:0031023">
    <property type="term" value="P:microtubule organizing center organization"/>
    <property type="evidence" value="ECO:0007669"/>
    <property type="project" value="TreeGrafter"/>
</dbReference>
<comment type="caution">
    <text evidence="1">The sequence shown here is derived from an EMBL/GenBank/DDBJ whole genome shotgun (WGS) entry which is preliminary data.</text>
</comment>
<proteinExistence type="predicted"/>
<keyword evidence="2" id="KW-1185">Reference proteome</keyword>
<dbReference type="Pfam" id="PF06694">
    <property type="entry name" value="Plant_NMP1"/>
    <property type="match status" value="1"/>
</dbReference>
<accession>A0A433D3I8</accession>
<dbReference type="EMBL" id="RBNI01007382">
    <property type="protein sequence ID" value="RUP45381.1"/>
    <property type="molecule type" value="Genomic_DNA"/>
</dbReference>
<dbReference type="GO" id="GO:0051011">
    <property type="term" value="F:microtubule minus-end binding"/>
    <property type="evidence" value="ECO:0007669"/>
    <property type="project" value="InterPro"/>
</dbReference>
<dbReference type="GO" id="GO:0051225">
    <property type="term" value="P:spindle assembly"/>
    <property type="evidence" value="ECO:0007669"/>
    <property type="project" value="TreeGrafter"/>
</dbReference>
<protein>
    <submittedName>
        <fullName evidence="1">Uncharacterized protein</fullName>
    </submittedName>
</protein>
<name>A0A433D3I8_9FUNG</name>
<dbReference type="PANTHER" id="PTHR14352">
    <property type="entry name" value="HAUS AUGMIN-LIKE COMPLEX SUBUNIT 7"/>
    <property type="match status" value="1"/>
</dbReference>
<dbReference type="Proteomes" id="UP000268093">
    <property type="component" value="Unassembled WGS sequence"/>
</dbReference>
<reference evidence="1 2" key="1">
    <citation type="journal article" date="2018" name="New Phytol.">
        <title>Phylogenomics of Endogonaceae and evolution of mycorrhizas within Mucoromycota.</title>
        <authorList>
            <person name="Chang Y."/>
            <person name="Desiro A."/>
            <person name="Na H."/>
            <person name="Sandor L."/>
            <person name="Lipzen A."/>
            <person name="Clum A."/>
            <person name="Barry K."/>
            <person name="Grigoriev I.V."/>
            <person name="Martin F.M."/>
            <person name="Stajich J.E."/>
            <person name="Smith M.E."/>
            <person name="Bonito G."/>
            <person name="Spatafora J.W."/>
        </authorList>
    </citation>
    <scope>NUCLEOTIDE SEQUENCE [LARGE SCALE GENOMIC DNA]</scope>
    <source>
        <strain evidence="1 2">GMNB39</strain>
    </source>
</reference>
<dbReference type="GO" id="GO:0070652">
    <property type="term" value="C:HAUS complex"/>
    <property type="evidence" value="ECO:0007669"/>
    <property type="project" value="TreeGrafter"/>
</dbReference>
<dbReference type="PANTHER" id="PTHR14352:SF2">
    <property type="entry name" value="HAUS AUGMIN-LIKE COMPLEX SUBUNIT 7"/>
    <property type="match status" value="1"/>
</dbReference>
<evidence type="ECO:0000313" key="2">
    <source>
        <dbReference type="Proteomes" id="UP000268093"/>
    </source>
</evidence>
<dbReference type="InterPro" id="IPR029711">
    <property type="entry name" value="Haus7-like"/>
</dbReference>
<dbReference type="OrthoDB" id="2346021at2759"/>
<organism evidence="1 2">
    <name type="scientific">Jimgerdemannia flammicorona</name>
    <dbReference type="NCBI Taxonomy" id="994334"/>
    <lineage>
        <taxon>Eukaryota</taxon>
        <taxon>Fungi</taxon>
        <taxon>Fungi incertae sedis</taxon>
        <taxon>Mucoromycota</taxon>
        <taxon>Mucoromycotina</taxon>
        <taxon>Endogonomycetes</taxon>
        <taxon>Endogonales</taxon>
        <taxon>Endogonaceae</taxon>
        <taxon>Jimgerdemannia</taxon>
    </lineage>
</organism>
<sequence length="337" mass="37973">MDVIHTYRDVAPARPHFPKRDVNQLALKKGRVIWVVYLVLHKVLVAWSCDLLIDVKQHKCACSTRPERMPKQLLKIPTHPATATLPVSSEPVVGAKRQRDVLHDRTVNPVRFLDAFASKPDMLASVMAEDLQLFPPDIQVTVNRHWEHGKDNGDNLVDIDRLSSELGRDAARIRQLQVEIDSMKFEPDHATPEAMRATLERVRTVSADLVRGLVEFIRVYDEEIQPWVKRGKQSETVVEGLGPVASRVYSKFDKLRSLLEAFGSIRTSHEAIASLLRSRVTDNGASSSLEADSRLNFVDATNETVQEALLRVEEADRVLRDGIEWRANQAKGANVLC</sequence>
<dbReference type="AlphaFoldDB" id="A0A433D3I8"/>